<feature type="domain" description="AB hydrolase-1" evidence="1">
    <location>
        <begin position="21"/>
        <end position="123"/>
    </location>
</feature>
<dbReference type="PANTHER" id="PTHR46331">
    <property type="entry name" value="VALACYCLOVIR HYDROLASE"/>
    <property type="match status" value="1"/>
</dbReference>
<proteinExistence type="predicted"/>
<dbReference type="InterPro" id="IPR029058">
    <property type="entry name" value="AB_hydrolase_fold"/>
</dbReference>
<keyword evidence="3" id="KW-1185">Reference proteome</keyword>
<dbReference type="Pfam" id="PF00561">
    <property type="entry name" value="Abhydrolase_1"/>
    <property type="match status" value="1"/>
</dbReference>
<organism evidence="2 3">
    <name type="scientific">Streptosporangium roseum (strain ATCC 12428 / DSM 43021 / JCM 3005 / KCTC 9067 / NCIMB 10171 / NRRL 2505 / NI 9100)</name>
    <dbReference type="NCBI Taxonomy" id="479432"/>
    <lineage>
        <taxon>Bacteria</taxon>
        <taxon>Bacillati</taxon>
        <taxon>Actinomycetota</taxon>
        <taxon>Actinomycetes</taxon>
        <taxon>Streptosporangiales</taxon>
        <taxon>Streptosporangiaceae</taxon>
        <taxon>Streptosporangium</taxon>
    </lineage>
</organism>
<accession>D2BEG3</accession>
<name>D2BEG3_STRRD</name>
<dbReference type="PANTHER" id="PTHR46331:SF2">
    <property type="entry name" value="VALACYCLOVIR HYDROLASE"/>
    <property type="match status" value="1"/>
</dbReference>
<dbReference type="GO" id="GO:0017171">
    <property type="term" value="F:serine hydrolase activity"/>
    <property type="evidence" value="ECO:0007669"/>
    <property type="project" value="TreeGrafter"/>
</dbReference>
<dbReference type="InterPro" id="IPR000073">
    <property type="entry name" value="AB_hydrolase_1"/>
</dbReference>
<dbReference type="RefSeq" id="WP_012895726.1">
    <property type="nucleotide sequence ID" value="NC_013595.1"/>
</dbReference>
<dbReference type="OrthoDB" id="9785847at2"/>
<evidence type="ECO:0000313" key="2">
    <source>
        <dbReference type="EMBL" id="ACZ92000.1"/>
    </source>
</evidence>
<reference evidence="2 3" key="1">
    <citation type="journal article" date="2010" name="Stand. Genomic Sci.">
        <title>Complete genome sequence of Streptosporangium roseum type strain (NI 9100).</title>
        <authorList>
            <person name="Nolan M."/>
            <person name="Sikorski J."/>
            <person name="Jando M."/>
            <person name="Lucas S."/>
            <person name="Lapidus A."/>
            <person name="Glavina Del Rio T."/>
            <person name="Chen F."/>
            <person name="Tice H."/>
            <person name="Pitluck S."/>
            <person name="Cheng J.F."/>
            <person name="Chertkov O."/>
            <person name="Sims D."/>
            <person name="Meincke L."/>
            <person name="Brettin T."/>
            <person name="Han C."/>
            <person name="Detter J.C."/>
            <person name="Bruce D."/>
            <person name="Goodwin L."/>
            <person name="Land M."/>
            <person name="Hauser L."/>
            <person name="Chang Y.J."/>
            <person name="Jeffries C.D."/>
            <person name="Ivanova N."/>
            <person name="Mavromatis K."/>
            <person name="Mikhailova N."/>
            <person name="Chen A."/>
            <person name="Palaniappan K."/>
            <person name="Chain P."/>
            <person name="Rohde M."/>
            <person name="Goker M."/>
            <person name="Bristow J."/>
            <person name="Eisen J.A."/>
            <person name="Markowitz V."/>
            <person name="Hugenholtz P."/>
            <person name="Kyrpides N.C."/>
            <person name="Klenk H.P."/>
        </authorList>
    </citation>
    <scope>NUCLEOTIDE SEQUENCE [LARGE SCALE GENOMIC DNA]</scope>
    <source>
        <strain evidence="3">ATCC 12428 / DSM 43021 / JCM 3005 / NI 9100</strain>
    </source>
</reference>
<dbReference type="STRING" id="479432.Sros_9382"/>
<dbReference type="HOGENOM" id="CLU_020336_50_5_11"/>
<keyword evidence="2" id="KW-0378">Hydrolase</keyword>
<evidence type="ECO:0000313" key="3">
    <source>
        <dbReference type="Proteomes" id="UP000002029"/>
    </source>
</evidence>
<dbReference type="AlphaFoldDB" id="D2BEG3"/>
<dbReference type="PRINTS" id="PR00111">
    <property type="entry name" value="ABHYDROLASE"/>
</dbReference>
<dbReference type="EMBL" id="CP001814">
    <property type="protein sequence ID" value="ACZ92000.1"/>
    <property type="molecule type" value="Genomic_DNA"/>
</dbReference>
<sequence>MSYAEVNGLSLYFEEHGSGEPLVLLHGGIGAGEMFAPILPALAERRRVILVDLQGHGRTADVDRPLRPELMADDIVALIKHLGLARADMMGYSLGADVALRATVQHPHAVRRLVLVSTPFKRAGWHPEVVAAMDRMSAETAEAMKHSPIYELYSRLAPRPQDWPVLIGKIAELKKQDYDWSAEISSITAPALLVFGDADAVRPEHMMEFYGLLGGGLRDAGWDGAGRSIARLAVLPGATHYDILTAPGLAATVLPFLDS</sequence>
<dbReference type="SUPFAM" id="SSF53474">
    <property type="entry name" value="alpha/beta-Hydrolases"/>
    <property type="match status" value="1"/>
</dbReference>
<protein>
    <submittedName>
        <fullName evidence="2">Alpha/beta hydrolase fold protein</fullName>
    </submittedName>
</protein>
<dbReference type="KEGG" id="sro:Sros_9382"/>
<dbReference type="Proteomes" id="UP000002029">
    <property type="component" value="Chromosome"/>
</dbReference>
<gene>
    <name evidence="2" type="ordered locus">Sros_9382</name>
</gene>
<evidence type="ECO:0000259" key="1">
    <source>
        <dbReference type="Pfam" id="PF00561"/>
    </source>
</evidence>
<dbReference type="eggNOG" id="COG0596">
    <property type="taxonomic scope" value="Bacteria"/>
</dbReference>
<dbReference type="Gene3D" id="3.40.50.1820">
    <property type="entry name" value="alpha/beta hydrolase"/>
    <property type="match status" value="1"/>
</dbReference>